<proteinExistence type="predicted"/>
<dbReference type="OrthoDB" id="286301at2759"/>
<reference evidence="1 2" key="1">
    <citation type="submission" date="2013-02" db="EMBL/GenBank/DDBJ databases">
        <title>The Genome Annotation of Plasmodium falciparum Vietnam Oak-Knoll (FVO).</title>
        <authorList>
            <consortium name="The Broad Institute Genome Sequencing Platform"/>
            <consortium name="The Broad Institute Genome Sequencing Center for Infectious Disease"/>
            <person name="Neafsey D."/>
            <person name="Hoffman S."/>
            <person name="Volkman S."/>
            <person name="Rosenthal P."/>
            <person name="Walker B."/>
            <person name="Young S.K."/>
            <person name="Zeng Q."/>
            <person name="Gargeya S."/>
            <person name="Fitzgerald M."/>
            <person name="Haas B."/>
            <person name="Abouelleil A."/>
            <person name="Allen A.W."/>
            <person name="Alvarado L."/>
            <person name="Arachchi H.M."/>
            <person name="Berlin A.M."/>
            <person name="Chapman S.B."/>
            <person name="Gainer-Dewar J."/>
            <person name="Goldberg J."/>
            <person name="Griggs A."/>
            <person name="Gujja S."/>
            <person name="Hansen M."/>
            <person name="Howarth C."/>
            <person name="Imamovic A."/>
            <person name="Ireland A."/>
            <person name="Larimer J."/>
            <person name="McCowan C."/>
            <person name="Murphy C."/>
            <person name="Pearson M."/>
            <person name="Poon T.W."/>
            <person name="Priest M."/>
            <person name="Roberts A."/>
            <person name="Saif S."/>
            <person name="Shea T."/>
            <person name="Sisk P."/>
            <person name="Sykes S."/>
            <person name="Wortman J."/>
            <person name="Nusbaum C."/>
            <person name="Birren B."/>
        </authorList>
    </citation>
    <scope>NUCLEOTIDE SEQUENCE [LARGE SCALE GENOMIC DNA]</scope>
    <source>
        <strain evidence="2">Vietnam Oak-Knoll (FVO)</strain>
    </source>
</reference>
<dbReference type="Gene3D" id="2.10.25.10">
    <property type="entry name" value="Laminin"/>
    <property type="match status" value="1"/>
</dbReference>
<gene>
    <name evidence="1" type="ORF">PFFVO_04644</name>
</gene>
<reference evidence="1 2" key="2">
    <citation type="submission" date="2013-02" db="EMBL/GenBank/DDBJ databases">
        <title>The Genome Sequence of Plasmodium falciparum Vietnam Oak-Knoll (FVO).</title>
        <authorList>
            <consortium name="The Broad Institute Genome Sequencing Platform"/>
            <consortium name="The Broad Institute Genome Sequencing Center for Infectious Disease"/>
            <person name="Neafsey D."/>
            <person name="Cheeseman I."/>
            <person name="Volkman S."/>
            <person name="Adams J."/>
            <person name="Walker B."/>
            <person name="Young S.K."/>
            <person name="Zeng Q."/>
            <person name="Gargeya S."/>
            <person name="Fitzgerald M."/>
            <person name="Haas B."/>
            <person name="Abouelleil A."/>
            <person name="Alvarado L."/>
            <person name="Arachchi H.M."/>
            <person name="Berlin A.M."/>
            <person name="Chapman S.B."/>
            <person name="Dewar J."/>
            <person name="Goldberg J."/>
            <person name="Griggs A."/>
            <person name="Gujja S."/>
            <person name="Hansen M."/>
            <person name="Howarth C."/>
            <person name="Imamovic A."/>
            <person name="Larimer J."/>
            <person name="McCowan C."/>
            <person name="Murphy C."/>
            <person name="Neiman D."/>
            <person name="Pearson M."/>
            <person name="Priest M."/>
            <person name="Roberts A."/>
            <person name="Saif S."/>
            <person name="Shea T."/>
            <person name="Sisk P."/>
            <person name="Sykes S."/>
            <person name="Wortman J."/>
            <person name="Nusbaum C."/>
            <person name="Birren B."/>
        </authorList>
    </citation>
    <scope>NUCLEOTIDE SEQUENCE [LARGE SCALE GENOMIC DNA]</scope>
    <source>
        <strain evidence="2">Vietnam Oak-Knoll (FVO)</strain>
    </source>
</reference>
<evidence type="ECO:0000313" key="2">
    <source>
        <dbReference type="Proteomes" id="UP000030690"/>
    </source>
</evidence>
<organism evidence="1 2">
    <name type="scientific">Plasmodium falciparum Vietnam Oak-Knoll</name>
    <name type="common">FVO</name>
    <dbReference type="NCBI Taxonomy" id="1036723"/>
    <lineage>
        <taxon>Eukaryota</taxon>
        <taxon>Sar</taxon>
        <taxon>Alveolata</taxon>
        <taxon>Apicomplexa</taxon>
        <taxon>Aconoidasida</taxon>
        <taxon>Haemosporida</taxon>
        <taxon>Plasmodiidae</taxon>
        <taxon>Plasmodium</taxon>
        <taxon>Plasmodium (Laverania)</taxon>
    </lineage>
</organism>
<evidence type="ECO:0000313" key="1">
    <source>
        <dbReference type="EMBL" id="ETW16387.1"/>
    </source>
</evidence>
<dbReference type="Proteomes" id="UP000030690">
    <property type="component" value="Unassembled WGS sequence"/>
</dbReference>
<accession>A0A024V1F5</accession>
<name>A0A024V1F5_PLAFA</name>
<protein>
    <submittedName>
        <fullName evidence="1">Uncharacterized protein</fullName>
    </submittedName>
</protein>
<dbReference type="EMBL" id="KI925146">
    <property type="protein sequence ID" value="ETW16387.1"/>
    <property type="molecule type" value="Genomic_DNA"/>
</dbReference>
<sequence length="291" mass="34675">MTFLMAKNYVFFFYLCSSLLYHRYPFKSKFVYDNKNLIPNLFFFKGKYIEGSNILSWNEETYGYYKYNKMNEYGKFIGKDIKNIFMSKNQCLVNHIERREMNTSFLLYNIISQINEIIYLFKYNTIKNIKNIFKIVLVKDFFLMYRENENKNYRGKELKEEKHKSSVIFVEREVNERGKMEHFNIKLKQKEWFRNVRILNEEKCFLNCGKGVCKNAHGYEYCNCPQGFSSNPEKNFECEEHCKVNNGGCDKDAICVPILSEEEEKNNVVKGVGVICKCKNGNTKYNGYYCG</sequence>
<dbReference type="AlphaFoldDB" id="A0A024V1F5"/>